<protein>
    <recommendedName>
        <fullName evidence="2">histidine kinase</fullName>
        <ecNumber evidence="2">2.7.13.3</ecNumber>
    </recommendedName>
</protein>
<evidence type="ECO:0000256" key="3">
    <source>
        <dbReference type="ARBA" id="ARBA00022553"/>
    </source>
</evidence>
<evidence type="ECO:0000256" key="8">
    <source>
        <dbReference type="ARBA" id="ARBA00023012"/>
    </source>
</evidence>
<keyword evidence="4" id="KW-0808">Transferase</keyword>
<feature type="domain" description="Histidine kinase" evidence="11">
    <location>
        <begin position="497"/>
        <end position="674"/>
    </location>
</feature>
<evidence type="ECO:0000259" key="11">
    <source>
        <dbReference type="PROSITE" id="PS50109"/>
    </source>
</evidence>
<dbReference type="EMBL" id="CP094358">
    <property type="protein sequence ID" value="UOB19043.1"/>
    <property type="molecule type" value="Genomic_DNA"/>
</dbReference>
<keyword evidence="13" id="KW-1185">Reference proteome</keyword>
<keyword evidence="7" id="KW-0067">ATP-binding</keyword>
<dbReference type="Gene3D" id="1.25.40.10">
    <property type="entry name" value="Tetratricopeptide repeat domain"/>
    <property type="match status" value="1"/>
</dbReference>
<dbReference type="GO" id="GO:0046983">
    <property type="term" value="F:protein dimerization activity"/>
    <property type="evidence" value="ECO:0007669"/>
    <property type="project" value="InterPro"/>
</dbReference>
<dbReference type="GO" id="GO:0016020">
    <property type="term" value="C:membrane"/>
    <property type="evidence" value="ECO:0007669"/>
    <property type="project" value="InterPro"/>
</dbReference>
<feature type="transmembrane region" description="Helical" evidence="9">
    <location>
        <begin position="445"/>
        <end position="463"/>
    </location>
</feature>
<evidence type="ECO:0000256" key="5">
    <source>
        <dbReference type="ARBA" id="ARBA00022741"/>
    </source>
</evidence>
<feature type="chain" id="PRO_5039327856" description="histidine kinase" evidence="10">
    <location>
        <begin position="20"/>
        <end position="674"/>
    </location>
</feature>
<evidence type="ECO:0000256" key="2">
    <source>
        <dbReference type="ARBA" id="ARBA00012438"/>
    </source>
</evidence>
<dbReference type="KEGG" id="fbm:MQE35_07030"/>
<dbReference type="CDD" id="cd16917">
    <property type="entry name" value="HATPase_UhpB-NarQ-NarX-like"/>
    <property type="match status" value="1"/>
</dbReference>
<comment type="catalytic activity">
    <reaction evidence="1">
        <text>ATP + protein L-histidine = ADP + protein N-phospho-L-histidine.</text>
        <dbReference type="EC" id="2.7.13.3"/>
    </reaction>
</comment>
<evidence type="ECO:0000313" key="13">
    <source>
        <dbReference type="Proteomes" id="UP000831290"/>
    </source>
</evidence>
<dbReference type="InterPro" id="IPR036890">
    <property type="entry name" value="HATPase_C_sf"/>
</dbReference>
<dbReference type="InterPro" id="IPR003594">
    <property type="entry name" value="HATPase_dom"/>
</dbReference>
<dbReference type="InterPro" id="IPR011712">
    <property type="entry name" value="Sig_transdc_His_kin_sub3_dim/P"/>
</dbReference>
<keyword evidence="9" id="KW-1133">Transmembrane helix</keyword>
<gene>
    <name evidence="12" type="ORF">MQE35_07030</name>
</gene>
<reference evidence="12" key="1">
    <citation type="submission" date="2022-03" db="EMBL/GenBank/DDBJ databases">
        <title>Description of Abyssus ytuae gen. nov., sp. nov., a novel member of the family Flavobacteriaceae isolated from the sediment of Mariana Trench.</title>
        <authorList>
            <person name="Zhang J."/>
            <person name="Xu X."/>
        </authorList>
    </citation>
    <scope>NUCLEOTIDE SEQUENCE</scope>
    <source>
        <strain evidence="12">MT3330</strain>
    </source>
</reference>
<accession>A0A9E7D390</accession>
<dbReference type="InterPro" id="IPR005467">
    <property type="entry name" value="His_kinase_dom"/>
</dbReference>
<keyword evidence="9" id="KW-0472">Membrane</keyword>
<dbReference type="SUPFAM" id="SSF48452">
    <property type="entry name" value="TPR-like"/>
    <property type="match status" value="1"/>
</dbReference>
<organism evidence="12 13">
    <name type="scientific">Abyssalbus ytuae</name>
    <dbReference type="NCBI Taxonomy" id="2926907"/>
    <lineage>
        <taxon>Bacteria</taxon>
        <taxon>Pseudomonadati</taxon>
        <taxon>Bacteroidota</taxon>
        <taxon>Flavobacteriia</taxon>
        <taxon>Flavobacteriales</taxon>
        <taxon>Flavobacteriaceae</taxon>
        <taxon>Abyssalbus</taxon>
    </lineage>
</organism>
<keyword evidence="6 12" id="KW-0418">Kinase</keyword>
<keyword evidence="9" id="KW-0812">Transmembrane</keyword>
<dbReference type="PANTHER" id="PTHR24421:SF10">
    <property type="entry name" value="NITRATE_NITRITE SENSOR PROTEIN NARQ"/>
    <property type="match status" value="1"/>
</dbReference>
<evidence type="ECO:0000256" key="7">
    <source>
        <dbReference type="ARBA" id="ARBA00022840"/>
    </source>
</evidence>
<dbReference type="RefSeq" id="WP_255845660.1">
    <property type="nucleotide sequence ID" value="NZ_CP094358.1"/>
</dbReference>
<evidence type="ECO:0000256" key="9">
    <source>
        <dbReference type="SAM" id="Phobius"/>
    </source>
</evidence>
<keyword evidence="8" id="KW-0902">Two-component regulatory system</keyword>
<feature type="signal peptide" evidence="10">
    <location>
        <begin position="1"/>
        <end position="19"/>
    </location>
</feature>
<dbReference type="Gene3D" id="1.20.5.1930">
    <property type="match status" value="1"/>
</dbReference>
<dbReference type="PROSITE" id="PS50109">
    <property type="entry name" value="HIS_KIN"/>
    <property type="match status" value="1"/>
</dbReference>
<keyword evidence="3" id="KW-0597">Phosphoprotein</keyword>
<proteinExistence type="predicted"/>
<dbReference type="PANTHER" id="PTHR24421">
    <property type="entry name" value="NITRATE/NITRITE SENSOR PROTEIN NARX-RELATED"/>
    <property type="match status" value="1"/>
</dbReference>
<dbReference type="EC" id="2.7.13.3" evidence="2"/>
<keyword evidence="5" id="KW-0547">Nucleotide-binding</keyword>
<evidence type="ECO:0000256" key="6">
    <source>
        <dbReference type="ARBA" id="ARBA00022777"/>
    </source>
</evidence>
<dbReference type="AlphaFoldDB" id="A0A9E7D390"/>
<dbReference type="Pfam" id="PF02518">
    <property type="entry name" value="HATPase_c"/>
    <property type="match status" value="1"/>
</dbReference>
<dbReference type="GO" id="GO:0000155">
    <property type="term" value="F:phosphorelay sensor kinase activity"/>
    <property type="evidence" value="ECO:0007669"/>
    <property type="project" value="InterPro"/>
</dbReference>
<evidence type="ECO:0000256" key="1">
    <source>
        <dbReference type="ARBA" id="ARBA00000085"/>
    </source>
</evidence>
<evidence type="ECO:0000256" key="10">
    <source>
        <dbReference type="SAM" id="SignalP"/>
    </source>
</evidence>
<sequence length="674" mass="78239">MKFLFSALFAFILATSVYSQNNHTELYKNLIDTTENDSIKLQYLDSLFFATNPEENVFNEYRNNYISLSKKTGKLNNAANRVITLSETLIKTGQFKPAENSITYLLKDSLYLHDTIQAKLYRSIGEINFTKANYLKALLNYRRSAKIYQHLDDSLQLGKIKLRIGQTYSITEDFPTAITTLREAVNLFDKNRHQEYITMTRFEMIILYAMNAFYDKSKNERDKLLPVLLKNENYITAAGLMLNASNEYNRQKKYTEQKQSLDDALVYLDKNTDETPPSISQRNHLLLLIYNAYALYYLNNNNIARGKEFIDKAQSFNNDSFFSIYKGTLKYTQARYNEESGNIDSAIKDGEIFLKNALHMNNQDGIIEGELLLKRLFLKKKNYKEAHKHLANATNLKDSVNNIVKTNTYLYYQKLFEIEESEKKVIQQKADIELLEKDNESKKKLLMFSIGGLALLFSSIFLYRNRQHLKKEKNLQEEFSQQLLISQEEERKRISKDLHDGLGQSLLLIKNKIALNDENTKSMFNNALEEVRSISRALHPFQLEKFGITKAIENVIDDFDENSEIFISSNIDDISNILSPEQEVNLYRIVQESISNIIKHSQAQAARVEIEKRPKYIHLKIKDNGKGFDFSEKNNDFNSLGLKTLKERTRFLKGTMKVESEKNKGTSLEFIIPV</sequence>
<dbReference type="Gene3D" id="3.30.565.10">
    <property type="entry name" value="Histidine kinase-like ATPase, C-terminal domain"/>
    <property type="match status" value="1"/>
</dbReference>
<dbReference type="InterPro" id="IPR011990">
    <property type="entry name" value="TPR-like_helical_dom_sf"/>
</dbReference>
<evidence type="ECO:0000313" key="12">
    <source>
        <dbReference type="EMBL" id="UOB19043.1"/>
    </source>
</evidence>
<dbReference type="InterPro" id="IPR050482">
    <property type="entry name" value="Sensor_HK_TwoCompSys"/>
</dbReference>
<dbReference type="GO" id="GO:0005524">
    <property type="term" value="F:ATP binding"/>
    <property type="evidence" value="ECO:0007669"/>
    <property type="project" value="UniProtKB-KW"/>
</dbReference>
<dbReference type="SMART" id="SM00387">
    <property type="entry name" value="HATPase_c"/>
    <property type="match status" value="1"/>
</dbReference>
<dbReference type="Proteomes" id="UP000831290">
    <property type="component" value="Chromosome"/>
</dbReference>
<name>A0A9E7D390_9FLAO</name>
<dbReference type="Pfam" id="PF07730">
    <property type="entry name" value="HisKA_3"/>
    <property type="match status" value="1"/>
</dbReference>
<evidence type="ECO:0000256" key="4">
    <source>
        <dbReference type="ARBA" id="ARBA00022679"/>
    </source>
</evidence>
<dbReference type="SUPFAM" id="SSF55874">
    <property type="entry name" value="ATPase domain of HSP90 chaperone/DNA topoisomerase II/histidine kinase"/>
    <property type="match status" value="1"/>
</dbReference>
<keyword evidence="10" id="KW-0732">Signal</keyword>